<dbReference type="AlphaFoldDB" id="A0A7X0VAW5"/>
<evidence type="ECO:0000313" key="2">
    <source>
        <dbReference type="EMBL" id="MBB6628214.1"/>
    </source>
</evidence>
<proteinExistence type="predicted"/>
<keyword evidence="3" id="KW-1185">Reference proteome</keyword>
<comment type="caution">
    <text evidence="2">The sequence shown here is derived from an EMBL/GenBank/DDBJ whole genome shotgun (WGS) entry which is preliminary data.</text>
</comment>
<keyword evidence="1" id="KW-1133">Transmembrane helix</keyword>
<name>A0A7X0VAW5_9ACTN</name>
<dbReference type="Proteomes" id="UP000523955">
    <property type="component" value="Unassembled WGS sequence"/>
</dbReference>
<keyword evidence="1" id="KW-0812">Transmembrane</keyword>
<gene>
    <name evidence="2" type="ORF">H5V45_12870</name>
</gene>
<organism evidence="2 3">
    <name type="scientific">Nocardioides luti</name>
    <dbReference type="NCBI Taxonomy" id="2761101"/>
    <lineage>
        <taxon>Bacteria</taxon>
        <taxon>Bacillati</taxon>
        <taxon>Actinomycetota</taxon>
        <taxon>Actinomycetes</taxon>
        <taxon>Propionibacteriales</taxon>
        <taxon>Nocardioidaceae</taxon>
        <taxon>Nocardioides</taxon>
    </lineage>
</organism>
<evidence type="ECO:0000256" key="1">
    <source>
        <dbReference type="SAM" id="Phobius"/>
    </source>
</evidence>
<reference evidence="2 3" key="1">
    <citation type="submission" date="2020-08" db="EMBL/GenBank/DDBJ databases">
        <authorList>
            <person name="Seo M.-J."/>
        </authorList>
    </citation>
    <scope>NUCLEOTIDE SEQUENCE [LARGE SCALE GENOMIC DNA]</scope>
    <source>
        <strain evidence="2 3">KIGAM211</strain>
    </source>
</reference>
<feature type="transmembrane region" description="Helical" evidence="1">
    <location>
        <begin position="65"/>
        <end position="85"/>
    </location>
</feature>
<dbReference type="RefSeq" id="WP_185253295.1">
    <property type="nucleotide sequence ID" value="NZ_JACKXE010000001.1"/>
</dbReference>
<protein>
    <submittedName>
        <fullName evidence="2">Uncharacterized protein</fullName>
    </submittedName>
</protein>
<dbReference type="EMBL" id="JACKXE010000001">
    <property type="protein sequence ID" value="MBB6628214.1"/>
    <property type="molecule type" value="Genomic_DNA"/>
</dbReference>
<sequence length="96" mass="10209">MRRHLWWVLGLVLVVAGIVVALSVGPGPGDDVYYLTERPPTRPDWFTGFSQADTSGSLVFLSRGQLAGCALAVLGLLVVAAGLGFRMGRRRAGVGR</sequence>
<evidence type="ECO:0000313" key="3">
    <source>
        <dbReference type="Proteomes" id="UP000523955"/>
    </source>
</evidence>
<keyword evidence="1" id="KW-0472">Membrane</keyword>
<accession>A0A7X0VAW5</accession>